<dbReference type="InterPro" id="IPR014016">
    <property type="entry name" value="UvrD-like_ATP-bd"/>
</dbReference>
<evidence type="ECO:0000313" key="14">
    <source>
        <dbReference type="EMBL" id="MBU2690541.1"/>
    </source>
</evidence>
<evidence type="ECO:0000313" key="15">
    <source>
        <dbReference type="Proteomes" id="UP000777784"/>
    </source>
</evidence>
<dbReference type="EMBL" id="JAHJDP010000032">
    <property type="protein sequence ID" value="MBU2690541.1"/>
    <property type="molecule type" value="Genomic_DNA"/>
</dbReference>
<evidence type="ECO:0000259" key="12">
    <source>
        <dbReference type="PROSITE" id="PS51198"/>
    </source>
</evidence>
<evidence type="ECO:0000256" key="9">
    <source>
        <dbReference type="ARBA" id="ARBA00034808"/>
    </source>
</evidence>
<dbReference type="PANTHER" id="PTHR11070:SF2">
    <property type="entry name" value="ATP-DEPENDENT DNA HELICASE SRS2"/>
    <property type="match status" value="1"/>
</dbReference>
<dbReference type="CDD" id="cd17932">
    <property type="entry name" value="DEXQc_UvrD"/>
    <property type="match status" value="1"/>
</dbReference>
<dbReference type="InterPro" id="IPR027417">
    <property type="entry name" value="P-loop_NTPase"/>
</dbReference>
<dbReference type="Proteomes" id="UP000777784">
    <property type="component" value="Unassembled WGS sequence"/>
</dbReference>
<keyword evidence="4 11" id="KW-0347">Helicase</keyword>
<dbReference type="Pfam" id="PF21196">
    <property type="entry name" value="PcrA_UvrD_tudor"/>
    <property type="match status" value="1"/>
</dbReference>
<dbReference type="Gene3D" id="3.40.50.300">
    <property type="entry name" value="P-loop containing nucleotide triphosphate hydrolases"/>
    <property type="match status" value="2"/>
</dbReference>
<keyword evidence="7" id="KW-0413">Isomerase</keyword>
<proteinExistence type="inferred from homology"/>
<comment type="catalytic activity">
    <reaction evidence="10">
        <text>ATP + H2O = ADP + phosphate + H(+)</text>
        <dbReference type="Rhea" id="RHEA:13065"/>
        <dbReference type="ChEBI" id="CHEBI:15377"/>
        <dbReference type="ChEBI" id="CHEBI:15378"/>
        <dbReference type="ChEBI" id="CHEBI:30616"/>
        <dbReference type="ChEBI" id="CHEBI:43474"/>
        <dbReference type="ChEBI" id="CHEBI:456216"/>
        <dbReference type="EC" id="5.6.2.4"/>
    </reaction>
</comment>
<keyword evidence="2 11" id="KW-0547">Nucleotide-binding</keyword>
<dbReference type="GO" id="GO:0016787">
    <property type="term" value="F:hydrolase activity"/>
    <property type="evidence" value="ECO:0007669"/>
    <property type="project" value="UniProtKB-UniRule"/>
</dbReference>
<accession>A0A948RV44</accession>
<name>A0A948RV44_UNCEI</name>
<evidence type="ECO:0000259" key="13">
    <source>
        <dbReference type="PROSITE" id="PS51217"/>
    </source>
</evidence>
<evidence type="ECO:0000256" key="3">
    <source>
        <dbReference type="ARBA" id="ARBA00022801"/>
    </source>
</evidence>
<comment type="caution">
    <text evidence="14">The sequence shown here is derived from an EMBL/GenBank/DDBJ whole genome shotgun (WGS) entry which is preliminary data.</text>
</comment>
<evidence type="ECO:0000256" key="1">
    <source>
        <dbReference type="ARBA" id="ARBA00009922"/>
    </source>
</evidence>
<feature type="domain" description="UvrD-like helicase ATP-binding" evidence="12">
    <location>
        <begin position="8"/>
        <end position="285"/>
    </location>
</feature>
<comment type="similarity">
    <text evidence="1">Belongs to the helicase family. UvrD subfamily.</text>
</comment>
<dbReference type="EC" id="5.6.2.4" evidence="9"/>
<feature type="binding site" evidence="11">
    <location>
        <begin position="29"/>
        <end position="36"/>
    </location>
    <ligand>
        <name>ATP</name>
        <dbReference type="ChEBI" id="CHEBI:30616"/>
    </ligand>
</feature>
<dbReference type="Gene3D" id="1.10.486.10">
    <property type="entry name" value="PCRA, domain 4"/>
    <property type="match status" value="1"/>
</dbReference>
<dbReference type="AlphaFoldDB" id="A0A948RV44"/>
<organism evidence="14 15">
    <name type="scientific">Eiseniibacteriota bacterium</name>
    <dbReference type="NCBI Taxonomy" id="2212470"/>
    <lineage>
        <taxon>Bacteria</taxon>
        <taxon>Candidatus Eiseniibacteriota</taxon>
    </lineage>
</organism>
<evidence type="ECO:0000256" key="7">
    <source>
        <dbReference type="ARBA" id="ARBA00023235"/>
    </source>
</evidence>
<dbReference type="GO" id="GO:0000725">
    <property type="term" value="P:recombinational repair"/>
    <property type="evidence" value="ECO:0007669"/>
    <property type="project" value="TreeGrafter"/>
</dbReference>
<sequence length="720" mass="81126">MPTISPTVNLNHPQREAVEHGRGPLLVLAGAGSGKTRVLTHRIAYLIHQQNVRPSQILAVTFTNKAAAEMRDRVETLIGVGITGLWIGTFHSIGLRMLRIHVREAGFKEGLTVFDTDDQRALLGRILKEENVGETRHQAREMLGRISRAKNAMQTPDQMTGGDPRAALIAHIWQRYQKELKRQNAVDFDDILIESLALLRNHPSIQDSYRRRFEHILVDEYQDTNAVQFQFVEALSGPDGNIFVVGDDDQSIYGWRGADIRNILDVERAFPKVETIRLEENYRSTSSILDVAHAVVSRNRGRKPKKLWTGRGPGEPVRFYLGHNEDDEAREILANISEVLKDGQVSPGEIVILYRTHAQSRPLEDACLARRIPYIIVGSVTFYQRREIKDLLAYLRLSLNPLDEISLRRAVGVPRRGVGEKTILRWLAEARIRGIDPVTLAAGESSPVGGRSGKALQEWADLILKLRERRNGPPGPVIEELVEAIEYRKYLQDQNEHDVEDRLAHVDEFISGAQVYVQRSPEGTLDEYVGELSLLSQIDSAQTAASSISLMTVHNAKGLEFDQVFLSGLEEGLFPHMSAYRNEEELEEERRLFYVACTRARDRLHLSAARERRRTNRPLDRGVSQFVTQIPPDLLEFEVTDLAPAAPNPSYDRRGLYRDDDSGEAVISYDDPLVGARVSHPTFGEGCVLHVDGDGDGARVTVRFPRSGQKKIQRNFLKVL</sequence>
<evidence type="ECO:0000256" key="11">
    <source>
        <dbReference type="PROSITE-ProRule" id="PRU00560"/>
    </source>
</evidence>
<dbReference type="Gene3D" id="1.10.10.160">
    <property type="match status" value="1"/>
</dbReference>
<reference evidence="14" key="1">
    <citation type="submission" date="2021-05" db="EMBL/GenBank/DDBJ databases">
        <title>Energy efficiency and biological interactions define the core microbiome of deep oligotrophic groundwater.</title>
        <authorList>
            <person name="Mehrshad M."/>
            <person name="Lopez-Fernandez M."/>
            <person name="Bell E."/>
            <person name="Bernier-Latmani R."/>
            <person name="Bertilsson S."/>
            <person name="Dopson M."/>
        </authorList>
    </citation>
    <scope>NUCLEOTIDE SEQUENCE</scope>
    <source>
        <strain evidence="14">Modern_marine.mb.64</strain>
    </source>
</reference>
<comment type="catalytic activity">
    <reaction evidence="8">
        <text>Couples ATP hydrolysis with the unwinding of duplex DNA by translocating in the 3'-5' direction.</text>
        <dbReference type="EC" id="5.6.2.4"/>
    </reaction>
</comment>
<evidence type="ECO:0000256" key="6">
    <source>
        <dbReference type="ARBA" id="ARBA00023125"/>
    </source>
</evidence>
<dbReference type="InterPro" id="IPR014017">
    <property type="entry name" value="DNA_helicase_UvrD-like_C"/>
</dbReference>
<evidence type="ECO:0000256" key="8">
    <source>
        <dbReference type="ARBA" id="ARBA00034617"/>
    </source>
</evidence>
<gene>
    <name evidence="14" type="ORF">KJ970_06395</name>
</gene>
<dbReference type="PANTHER" id="PTHR11070">
    <property type="entry name" value="UVRD / RECB / PCRA DNA HELICASE FAMILY MEMBER"/>
    <property type="match status" value="1"/>
</dbReference>
<dbReference type="SUPFAM" id="SSF52540">
    <property type="entry name" value="P-loop containing nucleoside triphosphate hydrolases"/>
    <property type="match status" value="1"/>
</dbReference>
<dbReference type="PROSITE" id="PS51198">
    <property type="entry name" value="UVRD_HELICASE_ATP_BIND"/>
    <property type="match status" value="1"/>
</dbReference>
<protein>
    <recommendedName>
        <fullName evidence="9">DNA 3'-5' helicase</fullName>
        <ecNumber evidence="9">5.6.2.4</ecNumber>
    </recommendedName>
</protein>
<keyword evidence="3 11" id="KW-0378">Hydrolase</keyword>
<dbReference type="GO" id="GO:0003677">
    <property type="term" value="F:DNA binding"/>
    <property type="evidence" value="ECO:0007669"/>
    <property type="project" value="UniProtKB-KW"/>
</dbReference>
<dbReference type="InterPro" id="IPR000212">
    <property type="entry name" value="DNA_helicase_UvrD/REP"/>
</dbReference>
<evidence type="ECO:0000256" key="4">
    <source>
        <dbReference type="ARBA" id="ARBA00022806"/>
    </source>
</evidence>
<keyword evidence="6" id="KW-0238">DNA-binding</keyword>
<dbReference type="GO" id="GO:0005829">
    <property type="term" value="C:cytosol"/>
    <property type="evidence" value="ECO:0007669"/>
    <property type="project" value="TreeGrafter"/>
</dbReference>
<evidence type="ECO:0000256" key="10">
    <source>
        <dbReference type="ARBA" id="ARBA00048988"/>
    </source>
</evidence>
<dbReference type="Pfam" id="PF13361">
    <property type="entry name" value="UvrD_C"/>
    <property type="match status" value="2"/>
</dbReference>
<dbReference type="PROSITE" id="PS51217">
    <property type="entry name" value="UVRD_HELICASE_CTER"/>
    <property type="match status" value="1"/>
</dbReference>
<evidence type="ECO:0000256" key="5">
    <source>
        <dbReference type="ARBA" id="ARBA00022840"/>
    </source>
</evidence>
<dbReference type="InterPro" id="IPR013986">
    <property type="entry name" value="DExx_box_DNA_helicase_dom_sf"/>
</dbReference>
<keyword evidence="5 11" id="KW-0067">ATP-binding</keyword>
<evidence type="ECO:0000256" key="2">
    <source>
        <dbReference type="ARBA" id="ARBA00022741"/>
    </source>
</evidence>
<dbReference type="GO" id="GO:0005524">
    <property type="term" value="F:ATP binding"/>
    <property type="evidence" value="ECO:0007669"/>
    <property type="project" value="UniProtKB-UniRule"/>
</dbReference>
<dbReference type="GO" id="GO:0043138">
    <property type="term" value="F:3'-5' DNA helicase activity"/>
    <property type="evidence" value="ECO:0007669"/>
    <property type="project" value="UniProtKB-EC"/>
</dbReference>
<feature type="domain" description="UvrD-like helicase C-terminal" evidence="13">
    <location>
        <begin position="286"/>
        <end position="558"/>
    </location>
</feature>
<dbReference type="Pfam" id="PF00580">
    <property type="entry name" value="UvrD-helicase"/>
    <property type="match status" value="1"/>
</dbReference>